<accession>A0A644XWV3</accession>
<proteinExistence type="predicted"/>
<name>A0A644XWV3_9ZZZZ</name>
<protein>
    <submittedName>
        <fullName evidence="1">Uncharacterized protein</fullName>
    </submittedName>
</protein>
<reference evidence="1" key="1">
    <citation type="submission" date="2019-08" db="EMBL/GenBank/DDBJ databases">
        <authorList>
            <person name="Kucharzyk K."/>
            <person name="Murdoch R.W."/>
            <person name="Higgins S."/>
            <person name="Loffler F."/>
        </authorList>
    </citation>
    <scope>NUCLEOTIDE SEQUENCE</scope>
</reference>
<dbReference type="EMBL" id="VSSQ01003432">
    <property type="protein sequence ID" value="MPM20665.1"/>
    <property type="molecule type" value="Genomic_DNA"/>
</dbReference>
<sequence>MLIIEILVTPEKILEERDVLRELGGLPKGLRRVLIVRAAAVVPCLWLQGINHVLSAHEIDKAPAEVLGEVNVFMFWVQAQDVLSALQNIAQQQLEKIALSLAAVAENEAAGIGLIVVALVKVDEDITAELIAPDVEAMGVGLAGVVERIEVGDRAGGQNALELSPEHVPSTGADAEEALLLTEQEPVHIELAPYQFRQHVGLEQLQFIIFVGNEFDIHRAVEERLAVAVHGRYQRGHVLQIAFRGDRLLKVVGIGACHAVFVGRVVDDRLFLTRRDLPGVDAERHPVLFAQMPQDRLLVRSGGIFPQRPYTPIGVAAEKVIHIEFDDPRRDHVEELLDLRFLRRGRAFFTVFTQLGYLLILIRRG</sequence>
<gene>
    <name evidence="1" type="ORF">SDC9_67101</name>
</gene>
<comment type="caution">
    <text evidence="1">The sequence shown here is derived from an EMBL/GenBank/DDBJ whole genome shotgun (WGS) entry which is preliminary data.</text>
</comment>
<organism evidence="1">
    <name type="scientific">bioreactor metagenome</name>
    <dbReference type="NCBI Taxonomy" id="1076179"/>
    <lineage>
        <taxon>unclassified sequences</taxon>
        <taxon>metagenomes</taxon>
        <taxon>ecological metagenomes</taxon>
    </lineage>
</organism>
<evidence type="ECO:0000313" key="1">
    <source>
        <dbReference type="EMBL" id="MPM20665.1"/>
    </source>
</evidence>
<dbReference type="AlphaFoldDB" id="A0A644XWV3"/>